<protein>
    <submittedName>
        <fullName evidence="2">Uncharacterized protein</fullName>
    </submittedName>
</protein>
<comment type="caution">
    <text evidence="2">The sequence shown here is derived from an EMBL/GenBank/DDBJ whole genome shotgun (WGS) entry which is preliminary data.</text>
</comment>
<keyword evidence="3" id="KW-1185">Reference proteome</keyword>
<name>A0AAE0LVE5_9PEZI</name>
<gene>
    <name evidence="2" type="ORF">B0H64DRAFT_70757</name>
</gene>
<accession>A0AAE0LVE5</accession>
<sequence>MFRRTLRRLAPPLANKPLPNFENYPISAPTPGAELSPQALQAFKPSKRVAKFAADLEISFPFALRLMPGQKFQDFPIRVSIAPRNVFSMYHLKYLGQFEHPLITKVLHTYAQDKKTKPLWCYVQGFSTADSSNAVVRQTSERVVRAALFRALNAAGYDSSGKSLDGSKKELRGSIRVAVAKPKAVMKIEFDQLLRYLTGLVANAIPRLNGSSPGPSQRPGKPRNFGG</sequence>
<reference evidence="2" key="2">
    <citation type="submission" date="2023-06" db="EMBL/GenBank/DDBJ databases">
        <authorList>
            <consortium name="Lawrence Berkeley National Laboratory"/>
            <person name="Haridas S."/>
            <person name="Hensen N."/>
            <person name="Bonometti L."/>
            <person name="Westerberg I."/>
            <person name="Brannstrom I.O."/>
            <person name="Guillou S."/>
            <person name="Cros-Aarteil S."/>
            <person name="Calhoun S."/>
            <person name="Kuo A."/>
            <person name="Mondo S."/>
            <person name="Pangilinan J."/>
            <person name="Riley R."/>
            <person name="Labutti K."/>
            <person name="Andreopoulos B."/>
            <person name="Lipzen A."/>
            <person name="Chen C."/>
            <person name="Yanf M."/>
            <person name="Daum C."/>
            <person name="Ng V."/>
            <person name="Clum A."/>
            <person name="Steindorff A."/>
            <person name="Ohm R."/>
            <person name="Martin F."/>
            <person name="Silar P."/>
            <person name="Natvig D."/>
            <person name="Lalanne C."/>
            <person name="Gautier V."/>
            <person name="Ament-Velasquez S.L."/>
            <person name="Kruys A."/>
            <person name="Hutchinson M.I."/>
            <person name="Powell A.J."/>
            <person name="Barry K."/>
            <person name="Miller A.N."/>
            <person name="Grigoriev I.V."/>
            <person name="Debuchy R."/>
            <person name="Gladieux P."/>
            <person name="Thoren M.H."/>
            <person name="Johannesson H."/>
        </authorList>
    </citation>
    <scope>NUCLEOTIDE SEQUENCE</scope>
    <source>
        <strain evidence="2">CBS 168.71</strain>
    </source>
</reference>
<dbReference type="RefSeq" id="XP_062661793.1">
    <property type="nucleotide sequence ID" value="XM_062808645.1"/>
</dbReference>
<dbReference type="Proteomes" id="UP001278766">
    <property type="component" value="Unassembled WGS sequence"/>
</dbReference>
<evidence type="ECO:0000256" key="1">
    <source>
        <dbReference type="SAM" id="MobiDB-lite"/>
    </source>
</evidence>
<evidence type="ECO:0000313" key="3">
    <source>
        <dbReference type="Proteomes" id="UP001278766"/>
    </source>
</evidence>
<dbReference type="GeneID" id="87845593"/>
<reference evidence="2" key="1">
    <citation type="journal article" date="2023" name="Mol. Phylogenet. Evol.">
        <title>Genome-scale phylogeny and comparative genomics of the fungal order Sordariales.</title>
        <authorList>
            <person name="Hensen N."/>
            <person name="Bonometti L."/>
            <person name="Westerberg I."/>
            <person name="Brannstrom I.O."/>
            <person name="Guillou S."/>
            <person name="Cros-Aarteil S."/>
            <person name="Calhoun S."/>
            <person name="Haridas S."/>
            <person name="Kuo A."/>
            <person name="Mondo S."/>
            <person name="Pangilinan J."/>
            <person name="Riley R."/>
            <person name="LaButti K."/>
            <person name="Andreopoulos B."/>
            <person name="Lipzen A."/>
            <person name="Chen C."/>
            <person name="Yan M."/>
            <person name="Daum C."/>
            <person name="Ng V."/>
            <person name="Clum A."/>
            <person name="Steindorff A."/>
            <person name="Ohm R.A."/>
            <person name="Martin F."/>
            <person name="Silar P."/>
            <person name="Natvig D.O."/>
            <person name="Lalanne C."/>
            <person name="Gautier V."/>
            <person name="Ament-Velasquez S.L."/>
            <person name="Kruys A."/>
            <person name="Hutchinson M.I."/>
            <person name="Powell A.J."/>
            <person name="Barry K."/>
            <person name="Miller A.N."/>
            <person name="Grigoriev I.V."/>
            <person name="Debuchy R."/>
            <person name="Gladieux P."/>
            <person name="Hiltunen Thoren M."/>
            <person name="Johannesson H."/>
        </authorList>
    </citation>
    <scope>NUCLEOTIDE SEQUENCE</scope>
    <source>
        <strain evidence="2">CBS 168.71</strain>
    </source>
</reference>
<dbReference type="AlphaFoldDB" id="A0AAE0LVE5"/>
<evidence type="ECO:0000313" key="2">
    <source>
        <dbReference type="EMBL" id="KAK3298279.1"/>
    </source>
</evidence>
<feature type="region of interest" description="Disordered" evidence="1">
    <location>
        <begin position="207"/>
        <end position="227"/>
    </location>
</feature>
<proteinExistence type="predicted"/>
<organism evidence="2 3">
    <name type="scientific">Chaetomium fimeti</name>
    <dbReference type="NCBI Taxonomy" id="1854472"/>
    <lineage>
        <taxon>Eukaryota</taxon>
        <taxon>Fungi</taxon>
        <taxon>Dikarya</taxon>
        <taxon>Ascomycota</taxon>
        <taxon>Pezizomycotina</taxon>
        <taxon>Sordariomycetes</taxon>
        <taxon>Sordariomycetidae</taxon>
        <taxon>Sordariales</taxon>
        <taxon>Chaetomiaceae</taxon>
        <taxon>Chaetomium</taxon>
    </lineage>
</organism>
<dbReference type="EMBL" id="JAUEPN010000002">
    <property type="protein sequence ID" value="KAK3298279.1"/>
    <property type="molecule type" value="Genomic_DNA"/>
</dbReference>